<evidence type="ECO:0000256" key="1">
    <source>
        <dbReference type="ARBA" id="ARBA00008857"/>
    </source>
</evidence>
<dbReference type="PROSITE" id="PS51898">
    <property type="entry name" value="TYR_RECOMBINASE"/>
    <property type="match status" value="1"/>
</dbReference>
<keyword evidence="4" id="KW-0233">DNA recombination</keyword>
<dbReference type="Proteomes" id="UP001560685">
    <property type="component" value="Unassembled WGS sequence"/>
</dbReference>
<evidence type="ECO:0000256" key="4">
    <source>
        <dbReference type="ARBA" id="ARBA00023172"/>
    </source>
</evidence>
<dbReference type="EMBL" id="JBEHZE010000001">
    <property type="protein sequence ID" value="MEX6632962.1"/>
    <property type="molecule type" value="Genomic_DNA"/>
</dbReference>
<feature type="domain" description="Tyr recombinase" evidence="7">
    <location>
        <begin position="201"/>
        <end position="382"/>
    </location>
</feature>
<feature type="region of interest" description="Disordered" evidence="6">
    <location>
        <begin position="71"/>
        <end position="90"/>
    </location>
</feature>
<dbReference type="PANTHER" id="PTHR30629:SF2">
    <property type="entry name" value="PROPHAGE INTEGRASE INTS-RELATED"/>
    <property type="match status" value="1"/>
</dbReference>
<evidence type="ECO:0000256" key="5">
    <source>
        <dbReference type="PROSITE-ProRule" id="PRU01248"/>
    </source>
</evidence>
<dbReference type="InterPro" id="IPR013762">
    <property type="entry name" value="Integrase-like_cat_sf"/>
</dbReference>
<dbReference type="RefSeq" id="WP_369312898.1">
    <property type="nucleotide sequence ID" value="NZ_JBEHZE010000001.1"/>
</dbReference>
<dbReference type="Gene3D" id="3.30.160.390">
    <property type="entry name" value="Integrase, DNA-binding domain"/>
    <property type="match status" value="1"/>
</dbReference>
<evidence type="ECO:0000313" key="9">
    <source>
        <dbReference type="EMBL" id="MEX6632962.1"/>
    </source>
</evidence>
<evidence type="ECO:0000259" key="8">
    <source>
        <dbReference type="PROSITE" id="PS51900"/>
    </source>
</evidence>
<dbReference type="Pfam" id="PF22022">
    <property type="entry name" value="Phage_int_M"/>
    <property type="match status" value="1"/>
</dbReference>
<dbReference type="Gene3D" id="1.10.150.130">
    <property type="match status" value="1"/>
</dbReference>
<organism evidence="9 10">
    <name type="scientific">Hyphococcus lacteus</name>
    <dbReference type="NCBI Taxonomy" id="3143536"/>
    <lineage>
        <taxon>Bacteria</taxon>
        <taxon>Pseudomonadati</taxon>
        <taxon>Pseudomonadota</taxon>
        <taxon>Alphaproteobacteria</taxon>
        <taxon>Parvularculales</taxon>
        <taxon>Parvularculaceae</taxon>
        <taxon>Hyphococcus</taxon>
    </lineage>
</organism>
<dbReference type="InterPro" id="IPR025166">
    <property type="entry name" value="Integrase_DNA_bind_dom"/>
</dbReference>
<reference evidence="9 10" key="1">
    <citation type="submission" date="2024-05" db="EMBL/GenBank/DDBJ databases">
        <title>Three bacterial strains, DH-69, EH-24, and ECK-19 isolated from coastal sediments.</title>
        <authorList>
            <person name="Ye Y.-Q."/>
            <person name="Du Z.-J."/>
        </authorList>
    </citation>
    <scope>NUCLEOTIDE SEQUENCE [LARGE SCALE GENOMIC DNA]</scope>
    <source>
        <strain evidence="9 10">ECK-19</strain>
    </source>
</reference>
<dbReference type="InterPro" id="IPR044068">
    <property type="entry name" value="CB"/>
</dbReference>
<protein>
    <submittedName>
        <fullName evidence="9">Integrase arm-type DNA-binding domain-containing protein</fullName>
    </submittedName>
</protein>
<sequence>MLSDLKIRNAAPKSKPYKIADGGGLHLLVNPSGSKLWRFKYRVLGKEKLLSFGCYPDLTLAKARKERDAAREQLAAGIDPSEARKAEKEKRLEERERVFERLASEFLEKQKNDGRAESTLKKNRWVLDMACAEFGNVPVTEIKAPTILKALKKVEARGTFETARRLKVMISAVLRYGMSLGWIDADPTPALHGVLARPPQKPRAAITDERELGGLLRAIDGFNTGQPTTRIGLQLLILLYPRPGELRGAKWDEFDFDKAVWTIPAERTKLRRVHRVPLPQAAISYLDELKELTGYGELLLPSLRSSKKPISDATFNAVLRRMGFTGDEVTAHGFRATFSTLANESGLWNPDAIERALAHIDKNSVRAAYARGEFWDERVRMAEWWAEHLNSIKQFQ</sequence>
<evidence type="ECO:0000256" key="2">
    <source>
        <dbReference type="ARBA" id="ARBA00022908"/>
    </source>
</evidence>
<dbReference type="InterPro" id="IPR011010">
    <property type="entry name" value="DNA_brk_join_enz"/>
</dbReference>
<dbReference type="InterPro" id="IPR010998">
    <property type="entry name" value="Integrase_recombinase_N"/>
</dbReference>
<feature type="domain" description="Core-binding (CB)" evidence="8">
    <location>
        <begin position="97"/>
        <end position="178"/>
    </location>
</feature>
<dbReference type="CDD" id="cd00801">
    <property type="entry name" value="INT_P4_C"/>
    <property type="match status" value="1"/>
</dbReference>
<dbReference type="Pfam" id="PF00589">
    <property type="entry name" value="Phage_integrase"/>
    <property type="match status" value="1"/>
</dbReference>
<dbReference type="InterPro" id="IPR002104">
    <property type="entry name" value="Integrase_catalytic"/>
</dbReference>
<dbReference type="SUPFAM" id="SSF56349">
    <property type="entry name" value="DNA breaking-rejoining enzymes"/>
    <property type="match status" value="1"/>
</dbReference>
<evidence type="ECO:0000256" key="6">
    <source>
        <dbReference type="SAM" id="MobiDB-lite"/>
    </source>
</evidence>
<evidence type="ECO:0000259" key="7">
    <source>
        <dbReference type="PROSITE" id="PS51898"/>
    </source>
</evidence>
<accession>A0ABV3Z2F6</accession>
<dbReference type="Pfam" id="PF13356">
    <property type="entry name" value="Arm-DNA-bind_3"/>
    <property type="match status" value="1"/>
</dbReference>
<proteinExistence type="inferred from homology"/>
<dbReference type="InterPro" id="IPR050808">
    <property type="entry name" value="Phage_Integrase"/>
</dbReference>
<keyword evidence="10" id="KW-1185">Reference proteome</keyword>
<gene>
    <name evidence="9" type="ORF">ABFZ84_05315</name>
</gene>
<dbReference type="InterPro" id="IPR053876">
    <property type="entry name" value="Phage_int_M"/>
</dbReference>
<dbReference type="PROSITE" id="PS51900">
    <property type="entry name" value="CB"/>
    <property type="match status" value="1"/>
</dbReference>
<comment type="similarity">
    <text evidence="1">Belongs to the 'phage' integrase family.</text>
</comment>
<dbReference type="InterPro" id="IPR038488">
    <property type="entry name" value="Integrase_DNA-bd_sf"/>
</dbReference>
<comment type="caution">
    <text evidence="9">The sequence shown here is derived from an EMBL/GenBank/DDBJ whole genome shotgun (WGS) entry which is preliminary data.</text>
</comment>
<keyword evidence="2" id="KW-0229">DNA integration</keyword>
<evidence type="ECO:0000313" key="10">
    <source>
        <dbReference type="Proteomes" id="UP001560685"/>
    </source>
</evidence>
<dbReference type="PANTHER" id="PTHR30629">
    <property type="entry name" value="PROPHAGE INTEGRASE"/>
    <property type="match status" value="1"/>
</dbReference>
<dbReference type="Gene3D" id="1.10.443.10">
    <property type="entry name" value="Intergrase catalytic core"/>
    <property type="match status" value="1"/>
</dbReference>
<keyword evidence="3 5" id="KW-0238">DNA-binding</keyword>
<name>A0ABV3Z2F6_9PROT</name>
<dbReference type="GO" id="GO:0003677">
    <property type="term" value="F:DNA binding"/>
    <property type="evidence" value="ECO:0007669"/>
    <property type="project" value="UniProtKB-KW"/>
</dbReference>
<feature type="compositionally biased region" description="Basic and acidic residues" evidence="6">
    <location>
        <begin position="81"/>
        <end position="90"/>
    </location>
</feature>
<evidence type="ECO:0000256" key="3">
    <source>
        <dbReference type="ARBA" id="ARBA00023125"/>
    </source>
</evidence>